<dbReference type="CTD" id="39821"/>
<organism evidence="8 9">
    <name type="scientific">Drosophila ananassae</name>
    <name type="common">Fruit fly</name>
    <dbReference type="NCBI Taxonomy" id="7217"/>
    <lineage>
        <taxon>Eukaryota</taxon>
        <taxon>Metazoa</taxon>
        <taxon>Ecdysozoa</taxon>
        <taxon>Arthropoda</taxon>
        <taxon>Hexapoda</taxon>
        <taxon>Insecta</taxon>
        <taxon>Pterygota</taxon>
        <taxon>Neoptera</taxon>
        <taxon>Endopterygota</taxon>
        <taxon>Diptera</taxon>
        <taxon>Brachycera</taxon>
        <taxon>Muscomorpha</taxon>
        <taxon>Ephydroidea</taxon>
        <taxon>Drosophilidae</taxon>
        <taxon>Drosophila</taxon>
        <taxon>Sophophora</taxon>
    </lineage>
</organism>
<dbReference type="OMA" id="SDEYSHD"/>
<sequence>MDLKITSEELSSDEYSHEDDDDLMNVAVIKQKSPSPSSRPNVKPSEVSGNGVGQKKKIFAINRPPVSRAETLRRIRLLQQHNLYERPYLYFKRRSIKWLRNKTKHYNTYAEGLKIVMPISNLDKIFERIRKKNRQECRSRSMTRSYSRTPSRSRSRSRSFSRSQTLSRSRSHSPHSGSQSPELICLDDTENEESPEKLDPPRQDVVTPVKETKTRAISPPTHFEPREKPKAPPEHNENGAAELAEFLMLKDSHPKAKPTFGGENDYELVNLSAPMALEREIVNKSPIRESKQKQLEEDLLMAVDGTIKRRRSVTPPAKVIDKRSKPDSTEVLEDDDAPIQFLNVPEEDVVMKTHPGKPQMPKKESVPPAVNSDLASTQQSHPGFKLSTPYSLTLPAGNDQAVNMAAPSYSLNTPTPPAVPMEISYPPVKMPKITIHQGGPPMNLSHAQHLAYSYPKTHSPKLAPSHASKAQKKGHSQKGMPPASVHQANTPVQQVATTVHHVALPSHYIVHTQHIPSSPQLTQPPATPQLAPKQHPVPAANPPNFVAPQPPRRSETVSTQTQDPQPSRPRQRTSVDLNNSDANFHQQIKDLYTEMDSIMQERVKAVRPDFCSFLDERRRLDADLKTLDKLLAQKEDEYNRLLHLRCVKEELRGRLQRKEIVSVIKDMLPPLLTQSCGTLELQEIHSMLMDEENAPIPSKNGPSAIERCLSSMEKSHLNIKLLKGALGIKQQAPPLSIYQSEEQNSIQSNTNSLPGASQAPSRDIRDMEEDPPENSLEQAREKPPASKRAKLESELTMNSTTNLSQSSFLYNKLQSKAKALAQSHSSLDAHNFNNASTPKPLFNSSPMVNRQPAKGQQQLDSSSSNRYEGDLSQANVSKSQTDTALKNARRVVDDSATMNGKNDKSCNHCGIPKVGYTCSCCQKQWYCSRDCQLRAWDSHWNKCKRV</sequence>
<dbReference type="OrthoDB" id="432970at2759"/>
<feature type="compositionally biased region" description="Low complexity" evidence="6">
    <location>
        <begin position="160"/>
        <end position="181"/>
    </location>
</feature>
<feature type="region of interest" description="Disordered" evidence="6">
    <location>
        <begin position="311"/>
        <end position="336"/>
    </location>
</feature>
<feature type="compositionally biased region" description="Polar residues" evidence="6">
    <location>
        <begin position="572"/>
        <end position="582"/>
    </location>
</feature>
<feature type="compositionally biased region" description="Polar residues" evidence="6">
    <location>
        <begin position="829"/>
        <end position="884"/>
    </location>
</feature>
<dbReference type="Gene3D" id="6.10.140.2220">
    <property type="match status" value="1"/>
</dbReference>
<dbReference type="AlphaFoldDB" id="B3M7C5"/>
<evidence type="ECO:0000256" key="2">
    <source>
        <dbReference type="ARBA" id="ARBA00022771"/>
    </source>
</evidence>
<dbReference type="eggNOG" id="ENOG502SE7X">
    <property type="taxonomic scope" value="Eukaryota"/>
</dbReference>
<feature type="compositionally biased region" description="Polar residues" evidence="6">
    <location>
        <begin position="556"/>
        <end position="565"/>
    </location>
</feature>
<gene>
    <name evidence="8" type="primary">Dana\GF24275</name>
    <name evidence="8" type="synonym">dana_GLEANR_9010</name>
    <name evidence="8" type="ORF">GF24275</name>
</gene>
<name>B3M7C5_DROAN</name>
<dbReference type="STRING" id="7217.B3M7C5"/>
<evidence type="ECO:0000256" key="6">
    <source>
        <dbReference type="SAM" id="MobiDB-lite"/>
    </source>
</evidence>
<dbReference type="SUPFAM" id="SSF144232">
    <property type="entry name" value="HIT/MYND zinc finger-like"/>
    <property type="match status" value="1"/>
</dbReference>
<reference evidence="8 9" key="1">
    <citation type="journal article" date="2007" name="Nature">
        <title>Evolution of genes and genomes on the Drosophila phylogeny.</title>
        <authorList>
            <consortium name="Drosophila 12 Genomes Consortium"/>
            <person name="Clark A.G."/>
            <person name="Eisen M.B."/>
            <person name="Smith D.R."/>
            <person name="Bergman C.M."/>
            <person name="Oliver B."/>
            <person name="Markow T.A."/>
            <person name="Kaufman T.C."/>
            <person name="Kellis M."/>
            <person name="Gelbart W."/>
            <person name="Iyer V.N."/>
            <person name="Pollard D.A."/>
            <person name="Sackton T.B."/>
            <person name="Larracuente A.M."/>
            <person name="Singh N.D."/>
            <person name="Abad J.P."/>
            <person name="Abt D.N."/>
            <person name="Adryan B."/>
            <person name="Aguade M."/>
            <person name="Akashi H."/>
            <person name="Anderson W.W."/>
            <person name="Aquadro C.F."/>
            <person name="Ardell D.H."/>
            <person name="Arguello R."/>
            <person name="Artieri C.G."/>
            <person name="Barbash D.A."/>
            <person name="Barker D."/>
            <person name="Barsanti P."/>
            <person name="Batterham P."/>
            <person name="Batzoglou S."/>
            <person name="Begun D."/>
            <person name="Bhutkar A."/>
            <person name="Blanco E."/>
            <person name="Bosak S.A."/>
            <person name="Bradley R.K."/>
            <person name="Brand A.D."/>
            <person name="Brent M.R."/>
            <person name="Brooks A.N."/>
            <person name="Brown R.H."/>
            <person name="Butlin R.K."/>
            <person name="Caggese C."/>
            <person name="Calvi B.R."/>
            <person name="Bernardo de Carvalho A."/>
            <person name="Caspi A."/>
            <person name="Castrezana S."/>
            <person name="Celniker S.E."/>
            <person name="Chang J.L."/>
            <person name="Chapple C."/>
            <person name="Chatterji S."/>
            <person name="Chinwalla A."/>
            <person name="Civetta A."/>
            <person name="Clifton S.W."/>
            <person name="Comeron J.M."/>
            <person name="Costello J.C."/>
            <person name="Coyne J.A."/>
            <person name="Daub J."/>
            <person name="David R.G."/>
            <person name="Delcher A.L."/>
            <person name="Delehaunty K."/>
            <person name="Do C.B."/>
            <person name="Ebling H."/>
            <person name="Edwards K."/>
            <person name="Eickbush T."/>
            <person name="Evans J.D."/>
            <person name="Filipski A."/>
            <person name="Findeiss S."/>
            <person name="Freyhult E."/>
            <person name="Fulton L."/>
            <person name="Fulton R."/>
            <person name="Garcia A.C."/>
            <person name="Gardiner A."/>
            <person name="Garfield D.A."/>
            <person name="Garvin B.E."/>
            <person name="Gibson G."/>
            <person name="Gilbert D."/>
            <person name="Gnerre S."/>
            <person name="Godfrey J."/>
            <person name="Good R."/>
            <person name="Gotea V."/>
            <person name="Gravely B."/>
            <person name="Greenberg A.J."/>
            <person name="Griffiths-Jones S."/>
            <person name="Gross S."/>
            <person name="Guigo R."/>
            <person name="Gustafson E.A."/>
            <person name="Haerty W."/>
            <person name="Hahn M.W."/>
            <person name="Halligan D.L."/>
            <person name="Halpern A.L."/>
            <person name="Halter G.M."/>
            <person name="Han M.V."/>
            <person name="Heger A."/>
            <person name="Hillier L."/>
            <person name="Hinrichs A.S."/>
            <person name="Holmes I."/>
            <person name="Hoskins R.A."/>
            <person name="Hubisz M.J."/>
            <person name="Hultmark D."/>
            <person name="Huntley M.A."/>
            <person name="Jaffe D.B."/>
            <person name="Jagadeeshan S."/>
            <person name="Jeck W.R."/>
            <person name="Johnson J."/>
            <person name="Jones C.D."/>
            <person name="Jordan W.C."/>
            <person name="Karpen G.H."/>
            <person name="Kataoka E."/>
            <person name="Keightley P.D."/>
            <person name="Kheradpour P."/>
            <person name="Kirkness E.F."/>
            <person name="Koerich L.B."/>
            <person name="Kristiansen K."/>
            <person name="Kudrna D."/>
            <person name="Kulathinal R.J."/>
            <person name="Kumar S."/>
            <person name="Kwok R."/>
            <person name="Lander E."/>
            <person name="Langley C.H."/>
            <person name="Lapoint R."/>
            <person name="Lazzaro B.P."/>
            <person name="Lee S.J."/>
            <person name="Levesque L."/>
            <person name="Li R."/>
            <person name="Lin C.F."/>
            <person name="Lin M.F."/>
            <person name="Lindblad-Toh K."/>
            <person name="Llopart A."/>
            <person name="Long M."/>
            <person name="Low L."/>
            <person name="Lozovsky E."/>
            <person name="Lu J."/>
            <person name="Luo M."/>
            <person name="Machado C.A."/>
            <person name="Makalowski W."/>
            <person name="Marzo M."/>
            <person name="Matsuda M."/>
            <person name="Matzkin L."/>
            <person name="McAllister B."/>
            <person name="McBride C.S."/>
            <person name="McKernan B."/>
            <person name="McKernan K."/>
            <person name="Mendez-Lago M."/>
            <person name="Minx P."/>
            <person name="Mollenhauer M.U."/>
            <person name="Montooth K."/>
            <person name="Mount S.M."/>
            <person name="Mu X."/>
            <person name="Myers E."/>
            <person name="Negre B."/>
            <person name="Newfeld S."/>
            <person name="Nielsen R."/>
            <person name="Noor M.A."/>
            <person name="O'Grady P."/>
            <person name="Pachter L."/>
            <person name="Papaceit M."/>
            <person name="Parisi M.J."/>
            <person name="Parisi M."/>
            <person name="Parts L."/>
            <person name="Pedersen J.S."/>
            <person name="Pesole G."/>
            <person name="Phillippy A.M."/>
            <person name="Ponting C.P."/>
            <person name="Pop M."/>
            <person name="Porcelli D."/>
            <person name="Powell J.R."/>
            <person name="Prohaska S."/>
            <person name="Pruitt K."/>
            <person name="Puig M."/>
            <person name="Quesneville H."/>
            <person name="Ram K.R."/>
            <person name="Rand D."/>
            <person name="Rasmussen M.D."/>
            <person name="Reed L.K."/>
            <person name="Reenan R."/>
            <person name="Reily A."/>
            <person name="Remington K.A."/>
            <person name="Rieger T.T."/>
            <person name="Ritchie M.G."/>
            <person name="Robin C."/>
            <person name="Rogers Y.H."/>
            <person name="Rohde C."/>
            <person name="Rozas J."/>
            <person name="Rubenfield M.J."/>
            <person name="Ruiz A."/>
            <person name="Russo S."/>
            <person name="Salzberg S.L."/>
            <person name="Sanchez-Gracia A."/>
            <person name="Saranga D.J."/>
            <person name="Sato H."/>
            <person name="Schaeffer S.W."/>
            <person name="Schatz M.C."/>
            <person name="Schlenke T."/>
            <person name="Schwartz R."/>
            <person name="Segarra C."/>
            <person name="Singh R.S."/>
            <person name="Sirot L."/>
            <person name="Sirota M."/>
            <person name="Sisneros N.B."/>
            <person name="Smith C.D."/>
            <person name="Smith T.F."/>
            <person name="Spieth J."/>
            <person name="Stage D.E."/>
            <person name="Stark A."/>
            <person name="Stephan W."/>
            <person name="Strausberg R.L."/>
            <person name="Strempel S."/>
            <person name="Sturgill D."/>
            <person name="Sutton G."/>
            <person name="Sutton G.G."/>
            <person name="Tao W."/>
            <person name="Teichmann S."/>
            <person name="Tobari Y.N."/>
            <person name="Tomimura Y."/>
            <person name="Tsolas J.M."/>
            <person name="Valente V.L."/>
            <person name="Venter E."/>
            <person name="Venter J.C."/>
            <person name="Vicario S."/>
            <person name="Vieira F.G."/>
            <person name="Vilella A.J."/>
            <person name="Villasante A."/>
            <person name="Walenz B."/>
            <person name="Wang J."/>
            <person name="Wasserman M."/>
            <person name="Watts T."/>
            <person name="Wilson D."/>
            <person name="Wilson R.K."/>
            <person name="Wing R.A."/>
            <person name="Wolfner M.F."/>
            <person name="Wong A."/>
            <person name="Wong G.K."/>
            <person name="Wu C.I."/>
            <person name="Wu G."/>
            <person name="Yamamoto D."/>
            <person name="Yang H.P."/>
            <person name="Yang S.P."/>
            <person name="Yorke J.A."/>
            <person name="Yoshida K."/>
            <person name="Zdobnov E."/>
            <person name="Zhang P."/>
            <person name="Zhang Y."/>
            <person name="Zimin A.V."/>
            <person name="Baldwin J."/>
            <person name="Abdouelleil A."/>
            <person name="Abdulkadir J."/>
            <person name="Abebe A."/>
            <person name="Abera B."/>
            <person name="Abreu J."/>
            <person name="Acer S.C."/>
            <person name="Aftuck L."/>
            <person name="Alexander A."/>
            <person name="An P."/>
            <person name="Anderson E."/>
            <person name="Anderson S."/>
            <person name="Arachi H."/>
            <person name="Azer M."/>
            <person name="Bachantsang P."/>
            <person name="Barry A."/>
            <person name="Bayul T."/>
            <person name="Berlin A."/>
            <person name="Bessette D."/>
            <person name="Bloom T."/>
            <person name="Blye J."/>
            <person name="Boguslavskiy L."/>
            <person name="Bonnet C."/>
            <person name="Boukhgalter B."/>
            <person name="Bourzgui I."/>
            <person name="Brown A."/>
            <person name="Cahill P."/>
            <person name="Channer S."/>
            <person name="Cheshatsang Y."/>
            <person name="Chuda L."/>
            <person name="Citroen M."/>
            <person name="Collymore A."/>
            <person name="Cooke P."/>
            <person name="Costello M."/>
            <person name="D'Aco K."/>
            <person name="Daza R."/>
            <person name="De Haan G."/>
            <person name="DeGray S."/>
            <person name="DeMaso C."/>
            <person name="Dhargay N."/>
            <person name="Dooley K."/>
            <person name="Dooley E."/>
            <person name="Doricent M."/>
            <person name="Dorje P."/>
            <person name="Dorjee K."/>
            <person name="Dupes A."/>
            <person name="Elong R."/>
            <person name="Falk J."/>
            <person name="Farina A."/>
            <person name="Faro S."/>
            <person name="Ferguson D."/>
            <person name="Fisher S."/>
            <person name="Foley C.D."/>
            <person name="Franke A."/>
            <person name="Friedrich D."/>
            <person name="Gadbois L."/>
            <person name="Gearin G."/>
            <person name="Gearin C.R."/>
            <person name="Giannoukos G."/>
            <person name="Goode T."/>
            <person name="Graham J."/>
            <person name="Grandbois E."/>
            <person name="Grewal S."/>
            <person name="Gyaltsen K."/>
            <person name="Hafez N."/>
            <person name="Hagos B."/>
            <person name="Hall J."/>
            <person name="Henson C."/>
            <person name="Hollinger A."/>
            <person name="Honan T."/>
            <person name="Huard M.D."/>
            <person name="Hughes L."/>
            <person name="Hurhula B."/>
            <person name="Husby M.E."/>
            <person name="Kamat A."/>
            <person name="Kanga B."/>
            <person name="Kashin S."/>
            <person name="Khazanovich D."/>
            <person name="Kisner P."/>
            <person name="Lance K."/>
            <person name="Lara M."/>
            <person name="Lee W."/>
            <person name="Lennon N."/>
            <person name="Letendre F."/>
            <person name="LeVine R."/>
            <person name="Lipovsky A."/>
            <person name="Liu X."/>
            <person name="Liu J."/>
            <person name="Liu S."/>
            <person name="Lokyitsang T."/>
            <person name="Lokyitsang Y."/>
            <person name="Lubonja R."/>
            <person name="Lui A."/>
            <person name="MacDonald P."/>
            <person name="Magnisalis V."/>
            <person name="Maru K."/>
            <person name="Matthews C."/>
            <person name="McCusker W."/>
            <person name="McDonough S."/>
            <person name="Mehta T."/>
            <person name="Meldrim J."/>
            <person name="Meneus L."/>
            <person name="Mihai O."/>
            <person name="Mihalev A."/>
            <person name="Mihova T."/>
            <person name="Mittelman R."/>
            <person name="Mlenga V."/>
            <person name="Montmayeur A."/>
            <person name="Mulrain L."/>
            <person name="Navidi A."/>
            <person name="Naylor J."/>
            <person name="Negash T."/>
            <person name="Nguyen T."/>
            <person name="Nguyen N."/>
            <person name="Nicol R."/>
            <person name="Norbu C."/>
            <person name="Norbu N."/>
            <person name="Novod N."/>
            <person name="O'Neill B."/>
            <person name="Osman S."/>
            <person name="Markiewicz E."/>
            <person name="Oyono O.L."/>
            <person name="Patti C."/>
            <person name="Phunkhang P."/>
            <person name="Pierre F."/>
            <person name="Priest M."/>
            <person name="Raghuraman S."/>
            <person name="Rege F."/>
            <person name="Reyes R."/>
            <person name="Rise C."/>
            <person name="Rogov P."/>
            <person name="Ross K."/>
            <person name="Ryan E."/>
            <person name="Settipalli S."/>
            <person name="Shea T."/>
            <person name="Sherpa N."/>
            <person name="Shi L."/>
            <person name="Shih D."/>
            <person name="Sparrow T."/>
            <person name="Spaulding J."/>
            <person name="Stalker J."/>
            <person name="Stange-Thomann N."/>
            <person name="Stavropoulos S."/>
            <person name="Stone C."/>
            <person name="Strader C."/>
            <person name="Tesfaye S."/>
            <person name="Thomson T."/>
            <person name="Thoulutsang Y."/>
            <person name="Thoulutsang D."/>
            <person name="Topham K."/>
            <person name="Topping I."/>
            <person name="Tsamla T."/>
            <person name="Vassiliev H."/>
            <person name="Vo A."/>
            <person name="Wangchuk T."/>
            <person name="Wangdi T."/>
            <person name="Weiand M."/>
            <person name="Wilkinson J."/>
            <person name="Wilson A."/>
            <person name="Yadav S."/>
            <person name="Young G."/>
            <person name="Yu Q."/>
            <person name="Zembek L."/>
            <person name="Zhong D."/>
            <person name="Zimmer A."/>
            <person name="Zwirko Z."/>
            <person name="Jaffe D.B."/>
            <person name="Alvarez P."/>
            <person name="Brockman W."/>
            <person name="Butler J."/>
            <person name="Chin C."/>
            <person name="Gnerre S."/>
            <person name="Grabherr M."/>
            <person name="Kleber M."/>
            <person name="Mauceli E."/>
            <person name="MacCallum I."/>
        </authorList>
    </citation>
    <scope>NUCLEOTIDE SEQUENCE [LARGE SCALE GENOMIC DNA]</scope>
    <source>
        <strain evidence="9">Tucson 14024-0371.13</strain>
    </source>
</reference>
<feature type="domain" description="MYND-type" evidence="7">
    <location>
        <begin position="906"/>
        <end position="943"/>
    </location>
</feature>
<dbReference type="Pfam" id="PF01753">
    <property type="entry name" value="zf-MYND"/>
    <property type="match status" value="1"/>
</dbReference>
<keyword evidence="9" id="KW-1185">Reference proteome</keyword>
<feature type="region of interest" description="Disordered" evidence="6">
    <location>
        <begin position="740"/>
        <end position="799"/>
    </location>
</feature>
<evidence type="ECO:0000259" key="7">
    <source>
        <dbReference type="PROSITE" id="PS50865"/>
    </source>
</evidence>
<feature type="region of interest" description="Disordered" evidence="6">
    <location>
        <begin position="516"/>
        <end position="582"/>
    </location>
</feature>
<dbReference type="InterPro" id="IPR002893">
    <property type="entry name" value="Znf_MYND"/>
</dbReference>
<dbReference type="EMBL" id="CH902618">
    <property type="protein sequence ID" value="EDV39823.1"/>
    <property type="molecule type" value="Genomic_DNA"/>
</dbReference>
<feature type="compositionally biased region" description="Basic and acidic residues" evidence="6">
    <location>
        <begin position="319"/>
        <end position="328"/>
    </location>
</feature>
<accession>B3M7C5</accession>
<evidence type="ECO:0000256" key="4">
    <source>
        <dbReference type="PROSITE-ProRule" id="PRU00134"/>
    </source>
</evidence>
<dbReference type="InParanoid" id="B3M7C5"/>
<feature type="region of interest" description="Disordered" evidence="6">
    <location>
        <begin position="1"/>
        <end position="53"/>
    </location>
</feature>
<feature type="compositionally biased region" description="Acidic residues" evidence="6">
    <location>
        <begin position="10"/>
        <end position="23"/>
    </location>
</feature>
<evidence type="ECO:0000313" key="8">
    <source>
        <dbReference type="EMBL" id="EDV39823.1"/>
    </source>
</evidence>
<dbReference type="HOGENOM" id="CLU_307624_0_0_1"/>
<dbReference type="KEGG" id="dan:6506908"/>
<proteinExistence type="predicted"/>
<evidence type="ECO:0000256" key="1">
    <source>
        <dbReference type="ARBA" id="ARBA00022723"/>
    </source>
</evidence>
<feature type="coiled-coil region" evidence="5">
    <location>
        <begin position="617"/>
        <end position="644"/>
    </location>
</feature>
<feature type="region of interest" description="Disordered" evidence="6">
    <location>
        <begin position="133"/>
        <end position="238"/>
    </location>
</feature>
<feature type="region of interest" description="Disordered" evidence="6">
    <location>
        <begin position="456"/>
        <end position="488"/>
    </location>
</feature>
<dbReference type="FunCoup" id="B3M7C5">
    <property type="interactions" value="708"/>
</dbReference>
<feature type="compositionally biased region" description="Low complexity" evidence="6">
    <location>
        <begin position="140"/>
        <end position="150"/>
    </location>
</feature>
<dbReference type="GO" id="GO:0031519">
    <property type="term" value="C:PcG protein complex"/>
    <property type="evidence" value="ECO:0007669"/>
    <property type="project" value="EnsemblMetazoa"/>
</dbReference>
<feature type="compositionally biased region" description="Low complexity" evidence="6">
    <location>
        <begin position="516"/>
        <end position="547"/>
    </location>
</feature>
<dbReference type="Proteomes" id="UP000007801">
    <property type="component" value="Unassembled WGS sequence"/>
</dbReference>
<feature type="region of interest" description="Disordered" evidence="6">
    <location>
        <begin position="355"/>
        <end position="384"/>
    </location>
</feature>
<dbReference type="GeneID" id="6506908"/>
<evidence type="ECO:0000256" key="3">
    <source>
        <dbReference type="ARBA" id="ARBA00022833"/>
    </source>
</evidence>
<feature type="region of interest" description="Disordered" evidence="6">
    <location>
        <begin position="829"/>
        <end position="890"/>
    </location>
</feature>
<keyword evidence="3" id="KW-0862">Zinc</keyword>
<evidence type="ECO:0000313" key="9">
    <source>
        <dbReference type="Proteomes" id="UP000007801"/>
    </source>
</evidence>
<keyword evidence="2 4" id="KW-0863">Zinc-finger</keyword>
<dbReference type="PhylomeDB" id="B3M7C5"/>
<dbReference type="PROSITE" id="PS01360">
    <property type="entry name" value="ZF_MYND_1"/>
    <property type="match status" value="1"/>
</dbReference>
<dbReference type="GO" id="GO:0008270">
    <property type="term" value="F:zinc ion binding"/>
    <property type="evidence" value="ECO:0007669"/>
    <property type="project" value="UniProtKB-KW"/>
</dbReference>
<feature type="compositionally biased region" description="Polar residues" evidence="6">
    <location>
        <begin position="740"/>
        <end position="760"/>
    </location>
</feature>
<evidence type="ECO:0000256" key="5">
    <source>
        <dbReference type="SAM" id="Coils"/>
    </source>
</evidence>
<feature type="compositionally biased region" description="Basic and acidic residues" evidence="6">
    <location>
        <begin position="223"/>
        <end position="237"/>
    </location>
</feature>
<keyword evidence="1" id="KW-0479">Metal-binding</keyword>
<dbReference type="PROSITE" id="PS50865">
    <property type="entry name" value="ZF_MYND_2"/>
    <property type="match status" value="1"/>
</dbReference>
<keyword evidence="5" id="KW-0175">Coiled coil</keyword>
<protein>
    <submittedName>
        <fullName evidence="8">Uncharacterized protein, isoform A</fullName>
    </submittedName>
</protein>
<feature type="compositionally biased region" description="Basic and acidic residues" evidence="6">
    <location>
        <begin position="778"/>
        <end position="793"/>
    </location>
</feature>